<name>A0A2S6CPP2_9CYAN</name>
<protein>
    <submittedName>
        <fullName evidence="1">Uncharacterized protein</fullName>
    </submittedName>
</protein>
<dbReference type="InterPro" id="IPR025478">
    <property type="entry name" value="COP23"/>
</dbReference>
<dbReference type="Proteomes" id="UP000239589">
    <property type="component" value="Unassembled WGS sequence"/>
</dbReference>
<evidence type="ECO:0000313" key="1">
    <source>
        <dbReference type="EMBL" id="PPJ61716.1"/>
    </source>
</evidence>
<accession>A0A2S6CPP2</accession>
<dbReference type="OrthoDB" id="490444at2"/>
<keyword evidence="2" id="KW-1185">Reference proteome</keyword>
<comment type="caution">
    <text evidence="1">The sequence shown here is derived from an EMBL/GenBank/DDBJ whole genome shotgun (WGS) entry which is preliminary data.</text>
</comment>
<dbReference type="EMBL" id="PGEM01000181">
    <property type="protein sequence ID" value="PPJ61716.1"/>
    <property type="molecule type" value="Genomic_DNA"/>
</dbReference>
<dbReference type="AlphaFoldDB" id="A0A2S6CPP2"/>
<evidence type="ECO:0000313" key="2">
    <source>
        <dbReference type="Proteomes" id="UP000239589"/>
    </source>
</evidence>
<dbReference type="Pfam" id="PF14218">
    <property type="entry name" value="COP23"/>
    <property type="match status" value="1"/>
</dbReference>
<sequence>MQLPALTSVLTFTALTVTLSVNPGLSQEIPKQEVSFACRSIPYKGNTKRVPTTMAFVPNKKPEPYVPIIAWKSDSFPTSSEWPPQRRCEQVSKKFQQFHQQGQLDYLTTGKLHGLGVICAAKPGQCDKNNILFTVRPGVNPTTVLAELNEIRKGTSTDLNWQNSGENTYLNLGEYLRNISKSK</sequence>
<organism evidence="1 2">
    <name type="scientific">Cuspidothrix issatschenkoi CHARLIE-1</name>
    <dbReference type="NCBI Taxonomy" id="2052836"/>
    <lineage>
        <taxon>Bacteria</taxon>
        <taxon>Bacillati</taxon>
        <taxon>Cyanobacteriota</taxon>
        <taxon>Cyanophyceae</taxon>
        <taxon>Nostocales</taxon>
        <taxon>Aphanizomenonaceae</taxon>
        <taxon>Cuspidothrix</taxon>
    </lineage>
</organism>
<reference evidence="1 2" key="1">
    <citation type="submission" date="2018-02" db="EMBL/GenBank/DDBJ databases">
        <title>Discovery of a pederin family compound in a non-symbiotic bloom-forming cyanobacterium.</title>
        <authorList>
            <person name="Kust A."/>
            <person name="Mares J."/>
            <person name="Jokela J."/>
            <person name="Urajova P."/>
            <person name="Hajek J."/>
            <person name="Saurav K."/>
            <person name="Voracova K."/>
            <person name="Fewer D.P."/>
            <person name="Haapaniemi E."/>
            <person name="Permi P."/>
            <person name="Rehakova K."/>
            <person name="Sivonen K."/>
            <person name="Hrouzek P."/>
        </authorList>
    </citation>
    <scope>NUCLEOTIDE SEQUENCE [LARGE SCALE GENOMIC DNA]</scope>
    <source>
        <strain evidence="1 2">CHARLIE-1</strain>
    </source>
</reference>
<gene>
    <name evidence="1" type="ORF">CUN59_19410</name>
</gene>
<dbReference type="RefSeq" id="WP_104389374.1">
    <property type="nucleotide sequence ID" value="NZ_PGEM01000181.1"/>
</dbReference>
<proteinExistence type="predicted"/>